<feature type="transmembrane region" description="Helical" evidence="1">
    <location>
        <begin position="70"/>
        <end position="91"/>
    </location>
</feature>
<organism evidence="2 3">
    <name type="scientific">Candidatus Staskawiczbacteria bacterium RIFCSPHIGHO2_12_FULL_38_11</name>
    <dbReference type="NCBI Taxonomy" id="1802209"/>
    <lineage>
        <taxon>Bacteria</taxon>
        <taxon>Candidatus Staskawicziibacteriota</taxon>
    </lineage>
</organism>
<dbReference type="InterPro" id="IPR007165">
    <property type="entry name" value="Phage_holin_4_2"/>
</dbReference>
<reference evidence="2 3" key="1">
    <citation type="journal article" date="2016" name="Nat. Commun.">
        <title>Thousands of microbial genomes shed light on interconnected biogeochemical processes in an aquifer system.</title>
        <authorList>
            <person name="Anantharaman K."/>
            <person name="Brown C.T."/>
            <person name="Hug L.A."/>
            <person name="Sharon I."/>
            <person name="Castelle C.J."/>
            <person name="Probst A.J."/>
            <person name="Thomas B.C."/>
            <person name="Singh A."/>
            <person name="Wilkins M.J."/>
            <person name="Karaoz U."/>
            <person name="Brodie E.L."/>
            <person name="Williams K.H."/>
            <person name="Hubbard S.S."/>
            <person name="Banfield J.F."/>
        </authorList>
    </citation>
    <scope>NUCLEOTIDE SEQUENCE [LARGE SCALE GENOMIC DNA]</scope>
</reference>
<evidence type="ECO:0008006" key="4">
    <source>
        <dbReference type="Google" id="ProtNLM"/>
    </source>
</evidence>
<evidence type="ECO:0000256" key="1">
    <source>
        <dbReference type="SAM" id="Phobius"/>
    </source>
</evidence>
<dbReference type="AlphaFoldDB" id="A0A1G2I7Q8"/>
<evidence type="ECO:0000313" key="3">
    <source>
        <dbReference type="Proteomes" id="UP000179214"/>
    </source>
</evidence>
<accession>A0A1G2I7Q8</accession>
<dbReference type="PANTHER" id="PTHR37309:SF1">
    <property type="entry name" value="SLR0284 PROTEIN"/>
    <property type="match status" value="1"/>
</dbReference>
<dbReference type="Pfam" id="PF04020">
    <property type="entry name" value="Phage_holin_4_2"/>
    <property type="match status" value="1"/>
</dbReference>
<proteinExistence type="predicted"/>
<feature type="transmembrane region" description="Helical" evidence="1">
    <location>
        <begin position="44"/>
        <end position="61"/>
    </location>
</feature>
<protein>
    <recommendedName>
        <fullName evidence="4">Phage holin family protein</fullName>
    </recommendedName>
</protein>
<dbReference type="Proteomes" id="UP000179214">
    <property type="component" value="Unassembled WGS sequence"/>
</dbReference>
<dbReference type="EMBL" id="MHOV01000010">
    <property type="protein sequence ID" value="OGZ70400.1"/>
    <property type="molecule type" value="Genomic_DNA"/>
</dbReference>
<keyword evidence="1" id="KW-0812">Transmembrane</keyword>
<keyword evidence="1" id="KW-0472">Membrane</keyword>
<dbReference type="PANTHER" id="PTHR37309">
    <property type="entry name" value="SLR0284 PROTEIN"/>
    <property type="match status" value="1"/>
</dbReference>
<evidence type="ECO:0000313" key="2">
    <source>
        <dbReference type="EMBL" id="OGZ70400.1"/>
    </source>
</evidence>
<gene>
    <name evidence="2" type="ORF">A3F47_00810</name>
</gene>
<comment type="caution">
    <text evidence="2">The sequence shown here is derived from an EMBL/GenBank/DDBJ whole genome shotgun (WGS) entry which is preliminary data.</text>
</comment>
<keyword evidence="1" id="KW-1133">Transmembrane helix</keyword>
<sequence length="128" mass="14549">MRKLLFSIIAATAGLWLASLYVPEVKVAVLSDSNFFGFSVNQNWEIILLLGIILGLLNFFIKPLLDILTLPLRIITLGFFGFLVNASLLWVVDIMFKEFSAPWFWPLLWTTLIVWGISAILSLFNNKN</sequence>
<name>A0A1G2I7Q8_9BACT</name>
<feature type="transmembrane region" description="Helical" evidence="1">
    <location>
        <begin position="103"/>
        <end position="124"/>
    </location>
</feature>